<evidence type="ECO:0000256" key="5">
    <source>
        <dbReference type="SAM" id="Phobius"/>
    </source>
</evidence>
<dbReference type="GO" id="GO:0016020">
    <property type="term" value="C:membrane"/>
    <property type="evidence" value="ECO:0007669"/>
    <property type="project" value="UniProtKB-SubCell"/>
</dbReference>
<evidence type="ECO:0000313" key="7">
    <source>
        <dbReference type="Proteomes" id="UP000016935"/>
    </source>
</evidence>
<name>R0JKT3_EXST2</name>
<dbReference type="GeneID" id="19403934"/>
<dbReference type="InterPro" id="IPR023352">
    <property type="entry name" value="MAPEG-like_dom_sf"/>
</dbReference>
<dbReference type="RefSeq" id="XP_008030100.1">
    <property type="nucleotide sequence ID" value="XM_008031909.1"/>
</dbReference>
<protein>
    <submittedName>
        <fullName evidence="6">Uncharacterized protein</fullName>
    </submittedName>
</protein>
<evidence type="ECO:0000256" key="4">
    <source>
        <dbReference type="ARBA" id="ARBA00023136"/>
    </source>
</evidence>
<dbReference type="Pfam" id="PF01124">
    <property type="entry name" value="MAPEG"/>
    <property type="match status" value="1"/>
</dbReference>
<evidence type="ECO:0000256" key="3">
    <source>
        <dbReference type="ARBA" id="ARBA00022989"/>
    </source>
</evidence>
<feature type="transmembrane region" description="Helical" evidence="5">
    <location>
        <begin position="129"/>
        <end position="147"/>
    </location>
</feature>
<dbReference type="HOGENOM" id="CLU_110778_0_1_1"/>
<dbReference type="OrthoDB" id="2122304at2759"/>
<dbReference type="AlphaFoldDB" id="R0JKT3"/>
<dbReference type="eggNOG" id="ENOG502S7P4">
    <property type="taxonomic scope" value="Eukaryota"/>
</dbReference>
<dbReference type="Proteomes" id="UP000016935">
    <property type="component" value="Unassembled WGS sequence"/>
</dbReference>
<reference evidence="6 7" key="1">
    <citation type="journal article" date="2012" name="PLoS Pathog.">
        <title>Diverse lifestyles and strategies of plant pathogenesis encoded in the genomes of eighteen Dothideomycetes fungi.</title>
        <authorList>
            <person name="Ohm R.A."/>
            <person name="Feau N."/>
            <person name="Henrissat B."/>
            <person name="Schoch C.L."/>
            <person name="Horwitz B.A."/>
            <person name="Barry K.W."/>
            <person name="Condon B.J."/>
            <person name="Copeland A.C."/>
            <person name="Dhillon B."/>
            <person name="Glaser F."/>
            <person name="Hesse C.N."/>
            <person name="Kosti I."/>
            <person name="LaButti K."/>
            <person name="Lindquist E.A."/>
            <person name="Lucas S."/>
            <person name="Salamov A.A."/>
            <person name="Bradshaw R.E."/>
            <person name="Ciuffetti L."/>
            <person name="Hamelin R.C."/>
            <person name="Kema G.H.J."/>
            <person name="Lawrence C."/>
            <person name="Scott J.A."/>
            <person name="Spatafora J.W."/>
            <person name="Turgeon B.G."/>
            <person name="de Wit P.J.G.M."/>
            <person name="Zhong S."/>
            <person name="Goodwin S.B."/>
            <person name="Grigoriev I.V."/>
        </authorList>
    </citation>
    <scope>NUCLEOTIDE SEQUENCE [LARGE SCALE GENOMIC DNA]</scope>
    <source>
        <strain evidence="7">28A</strain>
    </source>
</reference>
<comment type="subcellular location">
    <subcellularLocation>
        <location evidence="1">Membrane</location>
    </subcellularLocation>
</comment>
<keyword evidence="3 5" id="KW-1133">Transmembrane helix</keyword>
<gene>
    <name evidence="6" type="ORF">SETTUDRAFT_34678</name>
</gene>
<keyword evidence="7" id="KW-1185">Reference proteome</keyword>
<dbReference type="InterPro" id="IPR001129">
    <property type="entry name" value="Membr-assoc_MAPEG"/>
</dbReference>
<dbReference type="PANTHER" id="PTHR35371:SF1">
    <property type="entry name" value="BLR7753 PROTEIN"/>
    <property type="match status" value="1"/>
</dbReference>
<organism evidence="6 7">
    <name type="scientific">Exserohilum turcicum (strain 28A)</name>
    <name type="common">Northern leaf blight fungus</name>
    <name type="synonym">Setosphaeria turcica</name>
    <dbReference type="NCBI Taxonomy" id="671987"/>
    <lineage>
        <taxon>Eukaryota</taxon>
        <taxon>Fungi</taxon>
        <taxon>Dikarya</taxon>
        <taxon>Ascomycota</taxon>
        <taxon>Pezizomycotina</taxon>
        <taxon>Dothideomycetes</taxon>
        <taxon>Pleosporomycetidae</taxon>
        <taxon>Pleosporales</taxon>
        <taxon>Pleosporineae</taxon>
        <taxon>Pleosporaceae</taxon>
        <taxon>Exserohilum</taxon>
    </lineage>
</organism>
<evidence type="ECO:0000313" key="6">
    <source>
        <dbReference type="EMBL" id="EOA81913.1"/>
    </source>
</evidence>
<dbReference type="SUPFAM" id="SSF161084">
    <property type="entry name" value="MAPEG domain-like"/>
    <property type="match status" value="1"/>
</dbReference>
<keyword evidence="2 5" id="KW-0812">Transmembrane</keyword>
<feature type="transmembrane region" description="Helical" evidence="5">
    <location>
        <begin position="12"/>
        <end position="34"/>
    </location>
</feature>
<dbReference type="Gene3D" id="1.20.120.550">
    <property type="entry name" value="Membrane associated eicosanoid/glutathione metabolism-like domain"/>
    <property type="match status" value="1"/>
</dbReference>
<keyword evidence="4 5" id="KW-0472">Membrane</keyword>
<sequence>MWSYLDGYNVSILAIPAYFMLCVLPRALAIVIAARGRLPTWDTSNTHSSDVRAQLKQRMPAETYTMYERMTACYDGGMEHLALFIGAVISGNMAGLQHGDLYVFVSWFLAVRVAHMVICMTASPRAAVAIGSVLWIGQFWLCLGILVRSAQAMGAEE</sequence>
<dbReference type="PANTHER" id="PTHR35371">
    <property type="entry name" value="INNER MEMBRANE PROTEIN"/>
    <property type="match status" value="1"/>
</dbReference>
<evidence type="ECO:0000256" key="1">
    <source>
        <dbReference type="ARBA" id="ARBA00004370"/>
    </source>
</evidence>
<proteinExistence type="predicted"/>
<reference evidence="6 7" key="2">
    <citation type="journal article" date="2013" name="PLoS Genet.">
        <title>Comparative genome structure, secondary metabolite, and effector coding capacity across Cochliobolus pathogens.</title>
        <authorList>
            <person name="Condon B.J."/>
            <person name="Leng Y."/>
            <person name="Wu D."/>
            <person name="Bushley K.E."/>
            <person name="Ohm R.A."/>
            <person name="Otillar R."/>
            <person name="Martin J."/>
            <person name="Schackwitz W."/>
            <person name="Grimwood J."/>
            <person name="MohdZainudin N."/>
            <person name="Xue C."/>
            <person name="Wang R."/>
            <person name="Manning V.A."/>
            <person name="Dhillon B."/>
            <person name="Tu Z.J."/>
            <person name="Steffenson B.J."/>
            <person name="Salamov A."/>
            <person name="Sun H."/>
            <person name="Lowry S."/>
            <person name="LaButti K."/>
            <person name="Han J."/>
            <person name="Copeland A."/>
            <person name="Lindquist E."/>
            <person name="Barry K."/>
            <person name="Schmutz J."/>
            <person name="Baker S.E."/>
            <person name="Ciuffetti L.M."/>
            <person name="Grigoriev I.V."/>
            <person name="Zhong S."/>
            <person name="Turgeon B.G."/>
        </authorList>
    </citation>
    <scope>NUCLEOTIDE SEQUENCE [LARGE SCALE GENOMIC DNA]</scope>
    <source>
        <strain evidence="7">28A</strain>
    </source>
</reference>
<accession>R0JKT3</accession>
<evidence type="ECO:0000256" key="2">
    <source>
        <dbReference type="ARBA" id="ARBA00022692"/>
    </source>
</evidence>
<dbReference type="EMBL" id="KB908855">
    <property type="protein sequence ID" value="EOA81913.1"/>
    <property type="molecule type" value="Genomic_DNA"/>
</dbReference>